<dbReference type="PANTHER" id="PTHR33142">
    <property type="entry name" value="CYCLIN-DEPENDENT PROTEIN KINASE INHIBITOR SMR13"/>
    <property type="match status" value="1"/>
</dbReference>
<dbReference type="EMBL" id="JBGMDY010000010">
    <property type="protein sequence ID" value="KAL2320782.1"/>
    <property type="molecule type" value="Genomic_DNA"/>
</dbReference>
<accession>A0ABD1LB90</accession>
<feature type="region of interest" description="Disordered" evidence="3">
    <location>
        <begin position="1"/>
        <end position="44"/>
    </location>
</feature>
<evidence type="ECO:0000256" key="2">
    <source>
        <dbReference type="ARBA" id="ARBA00023306"/>
    </source>
</evidence>
<keyword evidence="5" id="KW-1185">Reference proteome</keyword>
<proteinExistence type="predicted"/>
<name>A0ABD1LB90_9FABA</name>
<dbReference type="InterPro" id="IPR040389">
    <property type="entry name" value="SMR"/>
</dbReference>
<dbReference type="AlphaFoldDB" id="A0ABD1LB90"/>
<dbReference type="PANTHER" id="PTHR33142:SF28">
    <property type="entry name" value="CYCLIN-DEPENDENT PROTEIN KINASE INHIBITOR SMR13"/>
    <property type="match status" value="1"/>
</dbReference>
<gene>
    <name evidence="4" type="ORF">Fmac_029751</name>
</gene>
<evidence type="ECO:0000313" key="5">
    <source>
        <dbReference type="Proteomes" id="UP001603857"/>
    </source>
</evidence>
<feature type="compositionally biased region" description="Polar residues" evidence="3">
    <location>
        <begin position="25"/>
        <end position="42"/>
    </location>
</feature>
<organism evidence="4 5">
    <name type="scientific">Flemingia macrophylla</name>
    <dbReference type="NCBI Taxonomy" id="520843"/>
    <lineage>
        <taxon>Eukaryota</taxon>
        <taxon>Viridiplantae</taxon>
        <taxon>Streptophyta</taxon>
        <taxon>Embryophyta</taxon>
        <taxon>Tracheophyta</taxon>
        <taxon>Spermatophyta</taxon>
        <taxon>Magnoliopsida</taxon>
        <taxon>eudicotyledons</taxon>
        <taxon>Gunneridae</taxon>
        <taxon>Pentapetalae</taxon>
        <taxon>rosids</taxon>
        <taxon>fabids</taxon>
        <taxon>Fabales</taxon>
        <taxon>Fabaceae</taxon>
        <taxon>Papilionoideae</taxon>
        <taxon>50 kb inversion clade</taxon>
        <taxon>NPAAA clade</taxon>
        <taxon>indigoferoid/millettioid clade</taxon>
        <taxon>Phaseoleae</taxon>
        <taxon>Flemingia</taxon>
    </lineage>
</organism>
<evidence type="ECO:0008006" key="6">
    <source>
        <dbReference type="Google" id="ProtNLM"/>
    </source>
</evidence>
<evidence type="ECO:0000256" key="1">
    <source>
        <dbReference type="ARBA" id="ARBA00023013"/>
    </source>
</evidence>
<dbReference type="Proteomes" id="UP001603857">
    <property type="component" value="Unassembled WGS sequence"/>
</dbReference>
<evidence type="ECO:0000256" key="3">
    <source>
        <dbReference type="SAM" id="MobiDB-lite"/>
    </source>
</evidence>
<protein>
    <recommendedName>
        <fullName evidence="6">Cyclin-dependent protein kinase inhibitor SMR13</fullName>
    </recommendedName>
</protein>
<keyword evidence="1" id="KW-0649">Protein kinase inhibitor</keyword>
<sequence length="119" mass="13231">MASISTRTRIKWQKQRLEEKKQQRSMTSSCENIAAAPSSSQEHGICNVEEDNKDACSSSSGCATPKAKRHRIPKVLTCPQAPKKRRVMPNCSSNRSPIAFFASPDIELFFFSALRNVSA</sequence>
<reference evidence="4 5" key="1">
    <citation type="submission" date="2024-08" db="EMBL/GenBank/DDBJ databases">
        <title>Insights into the chromosomal genome structure of Flemingia macrophylla.</title>
        <authorList>
            <person name="Ding Y."/>
            <person name="Zhao Y."/>
            <person name="Bi W."/>
            <person name="Wu M."/>
            <person name="Zhao G."/>
            <person name="Gong Y."/>
            <person name="Li W."/>
            <person name="Zhang P."/>
        </authorList>
    </citation>
    <scope>NUCLEOTIDE SEQUENCE [LARGE SCALE GENOMIC DNA]</scope>
    <source>
        <strain evidence="4">DYQJB</strain>
        <tissue evidence="4">Leaf</tissue>
    </source>
</reference>
<evidence type="ECO:0000313" key="4">
    <source>
        <dbReference type="EMBL" id="KAL2320782.1"/>
    </source>
</evidence>
<comment type="caution">
    <text evidence="4">The sequence shown here is derived from an EMBL/GenBank/DDBJ whole genome shotgun (WGS) entry which is preliminary data.</text>
</comment>
<dbReference type="GO" id="GO:0004860">
    <property type="term" value="F:protein kinase inhibitor activity"/>
    <property type="evidence" value="ECO:0007669"/>
    <property type="project" value="UniProtKB-KW"/>
</dbReference>
<keyword evidence="2" id="KW-0131">Cell cycle</keyword>